<proteinExistence type="predicted"/>
<feature type="region of interest" description="Disordered" evidence="1">
    <location>
        <begin position="1"/>
        <end position="46"/>
    </location>
</feature>
<feature type="region of interest" description="Disordered" evidence="1">
    <location>
        <begin position="59"/>
        <end position="213"/>
    </location>
</feature>
<accession>A0A087G1J1</accession>
<dbReference type="AlphaFoldDB" id="A0A087G1J1"/>
<feature type="compositionally biased region" description="Polar residues" evidence="1">
    <location>
        <begin position="138"/>
        <end position="156"/>
    </location>
</feature>
<name>A0A087G1J1_ARAAL</name>
<evidence type="ECO:0000256" key="1">
    <source>
        <dbReference type="SAM" id="MobiDB-lite"/>
    </source>
</evidence>
<dbReference type="EMBL" id="KL975760">
    <property type="protein sequence ID" value="KFK23743.1"/>
    <property type="molecule type" value="Genomic_DNA"/>
</dbReference>
<sequence>MAGNGKTQRGRGVKTGGVRVRGGASRVNGRPTVAVGGTPNGDVPVNLGKCQVGDTRLAGTKRTTADALLSLTRGKGPAQGRGKGPAVDRGKGICTTLNPRSLAVPAANSSGEASPRSVRSRPNEDLSPRGSLPRQFGDQGTSSNASNRSSQDTVSMNRPGLPQQFGLSIEARPHQQRSEIPHRQLNPPRFQMPMADEEPPQAEPVNNPGHGLEDFDQELEDLLHLPGRENLTLLSPHPVPGKTTMW</sequence>
<protein>
    <submittedName>
        <fullName evidence="2">Uncharacterized protein</fullName>
    </submittedName>
</protein>
<keyword evidence="3" id="KW-1185">Reference proteome</keyword>
<dbReference type="Proteomes" id="UP000029120">
    <property type="component" value="Unassembled WGS sequence"/>
</dbReference>
<gene>
    <name evidence="2" type="ORF">AALP_AAs46979U000100</name>
</gene>
<evidence type="ECO:0000313" key="3">
    <source>
        <dbReference type="Proteomes" id="UP000029120"/>
    </source>
</evidence>
<feature type="compositionally biased region" description="Basic and acidic residues" evidence="1">
    <location>
        <begin position="171"/>
        <end position="182"/>
    </location>
</feature>
<organism evidence="2 3">
    <name type="scientific">Arabis alpina</name>
    <name type="common">Alpine rock-cress</name>
    <dbReference type="NCBI Taxonomy" id="50452"/>
    <lineage>
        <taxon>Eukaryota</taxon>
        <taxon>Viridiplantae</taxon>
        <taxon>Streptophyta</taxon>
        <taxon>Embryophyta</taxon>
        <taxon>Tracheophyta</taxon>
        <taxon>Spermatophyta</taxon>
        <taxon>Magnoliopsida</taxon>
        <taxon>eudicotyledons</taxon>
        <taxon>Gunneridae</taxon>
        <taxon>Pentapetalae</taxon>
        <taxon>rosids</taxon>
        <taxon>malvids</taxon>
        <taxon>Brassicales</taxon>
        <taxon>Brassicaceae</taxon>
        <taxon>Arabideae</taxon>
        <taxon>Arabis</taxon>
    </lineage>
</organism>
<evidence type="ECO:0000313" key="2">
    <source>
        <dbReference type="EMBL" id="KFK23743.1"/>
    </source>
</evidence>
<feature type="compositionally biased region" description="Low complexity" evidence="1">
    <location>
        <begin position="16"/>
        <end position="30"/>
    </location>
</feature>
<reference evidence="3" key="1">
    <citation type="journal article" date="2015" name="Nat. Plants">
        <title>Genome expansion of Arabis alpina linked with retrotransposition and reduced symmetric DNA methylation.</title>
        <authorList>
            <person name="Willing E.M."/>
            <person name="Rawat V."/>
            <person name="Mandakova T."/>
            <person name="Maumus F."/>
            <person name="James G.V."/>
            <person name="Nordstroem K.J."/>
            <person name="Becker C."/>
            <person name="Warthmann N."/>
            <person name="Chica C."/>
            <person name="Szarzynska B."/>
            <person name="Zytnicki M."/>
            <person name="Albani M.C."/>
            <person name="Kiefer C."/>
            <person name="Bergonzi S."/>
            <person name="Castaings L."/>
            <person name="Mateos J.L."/>
            <person name="Berns M.C."/>
            <person name="Bujdoso N."/>
            <person name="Piofczyk T."/>
            <person name="de Lorenzo L."/>
            <person name="Barrero-Sicilia C."/>
            <person name="Mateos I."/>
            <person name="Piednoel M."/>
            <person name="Hagmann J."/>
            <person name="Chen-Min-Tao R."/>
            <person name="Iglesias-Fernandez R."/>
            <person name="Schuster S.C."/>
            <person name="Alonso-Blanco C."/>
            <person name="Roudier F."/>
            <person name="Carbonero P."/>
            <person name="Paz-Ares J."/>
            <person name="Davis S.J."/>
            <person name="Pecinka A."/>
            <person name="Quesneville H."/>
            <person name="Colot V."/>
            <person name="Lysak M.A."/>
            <person name="Weigel D."/>
            <person name="Coupland G."/>
            <person name="Schneeberger K."/>
        </authorList>
    </citation>
    <scope>NUCLEOTIDE SEQUENCE [LARGE SCALE GENOMIC DNA]</scope>
    <source>
        <strain evidence="3">cv. Pajares</strain>
    </source>
</reference>
<dbReference type="Gramene" id="KFK23743">
    <property type="protein sequence ID" value="KFK23743"/>
    <property type="gene ID" value="AALP_AAs46979U000100"/>
</dbReference>